<name>A0A7J6PV37_PEROL</name>
<proteinExistence type="inferred from homology"/>
<dbReference type="InterPro" id="IPR036388">
    <property type="entry name" value="WH-like_DNA-bd_sf"/>
</dbReference>
<sequence>MAGHAAAEEEEPFSFDKFPPFYTLQPNLTVRKRQISLWRDRVLKTCREKKRSFLDIALQSAALVQEVFGNPEIHRQLNLDGIRAVLNDLVSTDNGRWCDAAQTRFLVLWHTPAELAQIIYDWATNTGKLGSVETVFSLHSGEDSQGAEFHGIPPEVIMLGLENLELAGKCEIFRGNTTDATGFDKDYLGLQADLMYSLNDLGGSTVNSAAPSGIRGSINVLLNRADTGYVRKIVKFANTVTGSTILSTTGCYFLGYMDIYDTIPFVTALATMWVGLHVYLTTYVSRIVVDTGKAQMAIRAHNLSGRPGRPIVFPVHGMEKVEVGDKYIRFRTKKQFWTISRIFPFRVPRMHTISDSDRYDNLSKDLVTTSDLGQDYFQLNNTAVSTEVLNPGLPALASPDGRRSDGKRAKFLGAGVGVAASAQPQLGSGRGNTTTNDDERSTVIAKALSPVTNWWDNIWKEDEKERVASVRGKFRIEKYKYQMPDSADGVWKTGGIPEVRKDVLSLRLGRDGFPANSGEERKLLKFFEDPFGDQIPKKDLHV</sequence>
<dbReference type="Gene3D" id="1.10.10.570">
    <property type="entry name" value="Winged helix' DNA-binding domain. Chain C. Domain 1"/>
    <property type="match status" value="1"/>
</dbReference>
<dbReference type="Proteomes" id="UP000574390">
    <property type="component" value="Unassembled WGS sequence"/>
</dbReference>
<keyword evidence="2" id="KW-0813">Transport</keyword>
<dbReference type="InterPro" id="IPR014041">
    <property type="entry name" value="ESCRT-II_cplx_Vps25-sub_N"/>
</dbReference>
<dbReference type="GO" id="GO:0042803">
    <property type="term" value="F:protein homodimerization activity"/>
    <property type="evidence" value="ECO:0007669"/>
    <property type="project" value="TreeGrafter"/>
</dbReference>
<evidence type="ECO:0000313" key="7">
    <source>
        <dbReference type="Proteomes" id="UP000574390"/>
    </source>
</evidence>
<dbReference type="SUPFAM" id="SSF46785">
    <property type="entry name" value="Winged helix' DNA-binding domain"/>
    <property type="match status" value="2"/>
</dbReference>
<evidence type="ECO:0000256" key="1">
    <source>
        <dbReference type="ARBA" id="ARBA00009674"/>
    </source>
</evidence>
<dbReference type="InterPro" id="IPR008570">
    <property type="entry name" value="ESCRT-II_cplx_Vps25-sub"/>
</dbReference>
<dbReference type="GO" id="GO:0043328">
    <property type="term" value="P:protein transport to vacuole involved in ubiquitin-dependent protein catabolic process via the multivesicular body sorting pathway"/>
    <property type="evidence" value="ECO:0007669"/>
    <property type="project" value="TreeGrafter"/>
</dbReference>
<protein>
    <submittedName>
        <fullName evidence="4">Vacuolar protein-sorting-associated protein 25</fullName>
    </submittedName>
</protein>
<dbReference type="PANTHER" id="PTHR13149:SF0">
    <property type="entry name" value="VACUOLAR PROTEIN-SORTING-ASSOCIATED PROTEIN 25"/>
    <property type="match status" value="1"/>
</dbReference>
<dbReference type="Gene3D" id="1.10.10.10">
    <property type="entry name" value="Winged helix-like DNA-binding domain superfamily/Winged helix DNA-binding domain"/>
    <property type="match status" value="1"/>
</dbReference>
<dbReference type="GO" id="GO:0000814">
    <property type="term" value="C:ESCRT II complex"/>
    <property type="evidence" value="ECO:0007669"/>
    <property type="project" value="InterPro"/>
</dbReference>
<gene>
    <name evidence="4" type="primary">VPS25_1</name>
    <name evidence="5" type="synonym">VPS25</name>
    <name evidence="5" type="ORF">FOZ62_005925</name>
    <name evidence="4" type="ORF">FOZ63_012811</name>
</gene>
<dbReference type="EMBL" id="JABANM010007685">
    <property type="protein sequence ID" value="KAF4743854.1"/>
    <property type="molecule type" value="Genomic_DNA"/>
</dbReference>
<dbReference type="Pfam" id="PF05871">
    <property type="entry name" value="ESCRT-II"/>
    <property type="match status" value="1"/>
</dbReference>
<keyword evidence="3" id="KW-0653">Protein transport</keyword>
<evidence type="ECO:0000313" key="6">
    <source>
        <dbReference type="Proteomes" id="UP000553632"/>
    </source>
</evidence>
<evidence type="ECO:0000256" key="3">
    <source>
        <dbReference type="ARBA" id="ARBA00022927"/>
    </source>
</evidence>
<evidence type="ECO:0000313" key="4">
    <source>
        <dbReference type="EMBL" id="KAF4700034.1"/>
    </source>
</evidence>
<dbReference type="Proteomes" id="UP000553632">
    <property type="component" value="Unassembled WGS sequence"/>
</dbReference>
<comment type="similarity">
    <text evidence="1">Belongs to the VPS25 family.</text>
</comment>
<reference evidence="6 7" key="1">
    <citation type="submission" date="2020-04" db="EMBL/GenBank/DDBJ databases">
        <title>Perkinsus olseni comparative genomics.</title>
        <authorList>
            <person name="Bogema D.R."/>
        </authorList>
    </citation>
    <scope>NUCLEOTIDE SEQUENCE [LARGE SCALE GENOMIC DNA]</scope>
    <source>
        <strain evidence="5">ATCC PRA-205</strain>
        <strain evidence="4 6">ATCC PRA-207</strain>
    </source>
</reference>
<organism evidence="4 6">
    <name type="scientific">Perkinsus olseni</name>
    <name type="common">Perkinsus atlanticus</name>
    <dbReference type="NCBI Taxonomy" id="32597"/>
    <lineage>
        <taxon>Eukaryota</taxon>
        <taxon>Sar</taxon>
        <taxon>Alveolata</taxon>
        <taxon>Perkinsozoa</taxon>
        <taxon>Perkinsea</taxon>
        <taxon>Perkinsida</taxon>
        <taxon>Perkinsidae</taxon>
        <taxon>Perkinsus</taxon>
    </lineage>
</organism>
<dbReference type="EMBL" id="JABANO010037522">
    <property type="protein sequence ID" value="KAF4700034.1"/>
    <property type="molecule type" value="Genomic_DNA"/>
</dbReference>
<dbReference type="InterPro" id="IPR036390">
    <property type="entry name" value="WH_DNA-bd_sf"/>
</dbReference>
<keyword evidence="6" id="KW-1185">Reference proteome</keyword>
<evidence type="ECO:0000256" key="2">
    <source>
        <dbReference type="ARBA" id="ARBA00022448"/>
    </source>
</evidence>
<evidence type="ECO:0000313" key="5">
    <source>
        <dbReference type="EMBL" id="KAF4743854.1"/>
    </source>
</evidence>
<accession>A0A7J6PV37</accession>
<dbReference type="AlphaFoldDB" id="A0A7J6PV37"/>
<comment type="caution">
    <text evidence="4">The sequence shown here is derived from an EMBL/GenBank/DDBJ whole genome shotgun (WGS) entry which is preliminary data.</text>
</comment>
<dbReference type="PANTHER" id="PTHR13149">
    <property type="entry name" value="VACUOLAR PROTEIN SORTING-ASSOCIATED PROTEIN VPS25"/>
    <property type="match status" value="1"/>
</dbReference>
<dbReference type="GO" id="GO:0005198">
    <property type="term" value="F:structural molecule activity"/>
    <property type="evidence" value="ECO:0007669"/>
    <property type="project" value="TreeGrafter"/>
</dbReference>